<dbReference type="InterPro" id="IPR002110">
    <property type="entry name" value="Ankyrin_rpt"/>
</dbReference>
<dbReference type="AlphaFoldDB" id="A0AAD3DXS9"/>
<reference evidence="5 6" key="1">
    <citation type="journal article" date="2021" name="Sci. Rep.">
        <title>Genome sequencing of the multicellular alga Astrephomene provides insights into convergent evolution of germ-soma differentiation.</title>
        <authorList>
            <person name="Yamashita S."/>
            <person name="Yamamoto K."/>
            <person name="Matsuzaki R."/>
            <person name="Suzuki S."/>
            <person name="Yamaguchi H."/>
            <person name="Hirooka S."/>
            <person name="Minakuchi Y."/>
            <person name="Miyagishima S."/>
            <person name="Kawachi M."/>
            <person name="Toyoda A."/>
            <person name="Nozaki H."/>
        </authorList>
    </citation>
    <scope>NUCLEOTIDE SEQUENCE [LARGE SCALE GENOMIC DNA]</scope>
    <source>
        <strain evidence="5 6">NIES-4017</strain>
    </source>
</reference>
<dbReference type="SMART" id="SM00248">
    <property type="entry name" value="ANK"/>
    <property type="match status" value="8"/>
</dbReference>
<dbReference type="Proteomes" id="UP001054857">
    <property type="component" value="Unassembled WGS sequence"/>
</dbReference>
<feature type="compositionally biased region" description="Low complexity" evidence="4">
    <location>
        <begin position="324"/>
        <end position="347"/>
    </location>
</feature>
<dbReference type="PANTHER" id="PTHR24173">
    <property type="entry name" value="ANKYRIN REPEAT CONTAINING"/>
    <property type="match status" value="1"/>
</dbReference>
<feature type="repeat" description="ANK" evidence="3">
    <location>
        <begin position="97"/>
        <end position="129"/>
    </location>
</feature>
<dbReference type="SUPFAM" id="SSF48403">
    <property type="entry name" value="Ankyrin repeat"/>
    <property type="match status" value="1"/>
</dbReference>
<feature type="repeat" description="ANK" evidence="3">
    <location>
        <begin position="172"/>
        <end position="197"/>
    </location>
</feature>
<feature type="compositionally biased region" description="Gly residues" evidence="4">
    <location>
        <begin position="381"/>
        <end position="391"/>
    </location>
</feature>
<evidence type="ECO:0000256" key="4">
    <source>
        <dbReference type="SAM" id="MobiDB-lite"/>
    </source>
</evidence>
<feature type="repeat" description="ANK" evidence="3">
    <location>
        <begin position="421"/>
        <end position="453"/>
    </location>
</feature>
<feature type="compositionally biased region" description="Low complexity" evidence="4">
    <location>
        <begin position="398"/>
        <end position="408"/>
    </location>
</feature>
<name>A0AAD3DXS9_9CHLO</name>
<keyword evidence="6" id="KW-1185">Reference proteome</keyword>
<keyword evidence="1" id="KW-0677">Repeat</keyword>
<comment type="caution">
    <text evidence="5">The sequence shown here is derived from an EMBL/GenBank/DDBJ whole genome shotgun (WGS) entry which is preliminary data.</text>
</comment>
<evidence type="ECO:0000256" key="2">
    <source>
        <dbReference type="ARBA" id="ARBA00023043"/>
    </source>
</evidence>
<proteinExistence type="predicted"/>
<dbReference type="Gene3D" id="1.25.40.20">
    <property type="entry name" value="Ankyrin repeat-containing domain"/>
    <property type="match status" value="3"/>
</dbReference>
<gene>
    <name evidence="5" type="ORF">Agub_g11959</name>
</gene>
<keyword evidence="2 3" id="KW-0040">ANK repeat</keyword>
<feature type="repeat" description="ANK" evidence="3">
    <location>
        <begin position="522"/>
        <end position="554"/>
    </location>
</feature>
<feature type="repeat" description="ANK" evidence="3">
    <location>
        <begin position="260"/>
        <end position="292"/>
    </location>
</feature>
<dbReference type="PROSITE" id="PS50297">
    <property type="entry name" value="ANK_REP_REGION"/>
    <property type="match status" value="4"/>
</dbReference>
<evidence type="ECO:0000313" key="5">
    <source>
        <dbReference type="EMBL" id="GFR49858.1"/>
    </source>
</evidence>
<feature type="region of interest" description="Disordered" evidence="4">
    <location>
        <begin position="324"/>
        <end position="420"/>
    </location>
</feature>
<organism evidence="5 6">
    <name type="scientific">Astrephomene gubernaculifera</name>
    <dbReference type="NCBI Taxonomy" id="47775"/>
    <lineage>
        <taxon>Eukaryota</taxon>
        <taxon>Viridiplantae</taxon>
        <taxon>Chlorophyta</taxon>
        <taxon>core chlorophytes</taxon>
        <taxon>Chlorophyceae</taxon>
        <taxon>CS clade</taxon>
        <taxon>Chlamydomonadales</taxon>
        <taxon>Astrephomenaceae</taxon>
        <taxon>Astrephomene</taxon>
    </lineage>
</organism>
<dbReference type="EMBL" id="BMAR01000033">
    <property type="protein sequence ID" value="GFR49858.1"/>
    <property type="molecule type" value="Genomic_DNA"/>
</dbReference>
<dbReference type="PANTHER" id="PTHR24173:SF74">
    <property type="entry name" value="ANKYRIN REPEAT DOMAIN-CONTAINING PROTEIN 16"/>
    <property type="match status" value="1"/>
</dbReference>
<sequence length="596" mass="61696">MPSYVVGRDWPDHFYATNARWPEPAQWTYRHASRTSAFRVSVEEAKRAQELEEQALARHEARKLKKQLFAAIIQRDLATVRQLVRRTPLLLERHTPAGATPLGLAAAVGDSPIVDFLLAEGGDVCEGDRVGATPLIAAAARGHTQVCLQLLRSKQGANAGRLHLLRQATRRAGEAAVHAAARGGHLDTLRALLEAAAAAVADKGQEEGKEEEQEEAAGMVGLVDAEGRDCLMMAAANDHTQVMNYLIREHRLSPTRADKLGRTALMYAAAGGAVQAVQLLLSLLASADMRGSAAAAAAGRGAGGTSPHGVPTTPATATATAARAVAAAANPPPGSTGIPSTPSSSSPAQPPSAALPPSSTQPHSQPASVEPPPDTRTDGAPGAGGAGGGGAAAPPPAQQQQQQEQQQQRVPGDPLHARDGRGYTALHHACLGGSVEVIELLTQAGLSLSPAEQPLSLELLRLACRAGHAGVVGWLMKQGVGIPEAASEGPLNPMFAAVAGGSAAVVDVILAQGGRIDPRDSRGRTPLAVAAACGSTRLCAHLVSAGADLTAADLHGRVPRCAAYRANHRETAEVLAHLARVRLVRGDDEMSREEEE</sequence>
<dbReference type="Pfam" id="PF13606">
    <property type="entry name" value="Ank_3"/>
    <property type="match status" value="1"/>
</dbReference>
<evidence type="ECO:0000256" key="1">
    <source>
        <dbReference type="ARBA" id="ARBA00022737"/>
    </source>
</evidence>
<dbReference type="PROSITE" id="PS50088">
    <property type="entry name" value="ANK_REPEAT"/>
    <property type="match status" value="5"/>
</dbReference>
<dbReference type="Pfam" id="PF12796">
    <property type="entry name" value="Ank_2"/>
    <property type="match status" value="3"/>
</dbReference>
<evidence type="ECO:0000256" key="3">
    <source>
        <dbReference type="PROSITE-ProRule" id="PRU00023"/>
    </source>
</evidence>
<protein>
    <submittedName>
        <fullName evidence="5">Uncharacterized protein</fullName>
    </submittedName>
</protein>
<accession>A0AAD3DXS9</accession>
<dbReference type="InterPro" id="IPR036770">
    <property type="entry name" value="Ankyrin_rpt-contain_sf"/>
</dbReference>
<evidence type="ECO:0000313" key="6">
    <source>
        <dbReference type="Proteomes" id="UP001054857"/>
    </source>
</evidence>